<keyword evidence="2" id="KW-1003">Cell membrane</keyword>
<accession>A0ABT5K8U4</accession>
<dbReference type="Gene3D" id="3.30.450.20">
    <property type="entry name" value="PAS domain"/>
    <property type="match status" value="1"/>
</dbReference>
<gene>
    <name evidence="8" type="ORF">OIK44_25125</name>
</gene>
<evidence type="ECO:0000256" key="1">
    <source>
        <dbReference type="ARBA" id="ARBA00004651"/>
    </source>
</evidence>
<feature type="domain" description="Single Cache" evidence="7">
    <location>
        <begin position="18"/>
        <end position="107"/>
    </location>
</feature>
<feature type="chain" id="PRO_5047216401" evidence="6">
    <location>
        <begin position="24"/>
        <end position="155"/>
    </location>
</feature>
<name>A0ABT5K8U4_9BURK</name>
<dbReference type="SMART" id="SM01049">
    <property type="entry name" value="Cache_2"/>
    <property type="match status" value="1"/>
</dbReference>
<dbReference type="RefSeq" id="WP_273674928.1">
    <property type="nucleotide sequence ID" value="NZ_JAQQXR010000021.1"/>
</dbReference>
<evidence type="ECO:0000256" key="6">
    <source>
        <dbReference type="SAM" id="SignalP"/>
    </source>
</evidence>
<organism evidence="8 9">
    <name type="scientific">Janthinobacterium fluminis</name>
    <dbReference type="NCBI Taxonomy" id="2987524"/>
    <lineage>
        <taxon>Bacteria</taxon>
        <taxon>Pseudomonadati</taxon>
        <taxon>Pseudomonadota</taxon>
        <taxon>Betaproteobacteria</taxon>
        <taxon>Burkholderiales</taxon>
        <taxon>Oxalobacteraceae</taxon>
        <taxon>Janthinobacterium</taxon>
    </lineage>
</organism>
<keyword evidence="6" id="KW-0732">Signal</keyword>
<evidence type="ECO:0000259" key="7">
    <source>
        <dbReference type="SMART" id="SM01049"/>
    </source>
</evidence>
<comment type="subcellular location">
    <subcellularLocation>
        <location evidence="1">Cell membrane</location>
        <topology evidence="1">Multi-pass membrane protein</topology>
    </subcellularLocation>
</comment>
<evidence type="ECO:0000256" key="2">
    <source>
        <dbReference type="ARBA" id="ARBA00022475"/>
    </source>
</evidence>
<comment type="caution">
    <text evidence="8">The sequence shown here is derived from an EMBL/GenBank/DDBJ whole genome shotgun (WGS) entry which is preliminary data.</text>
</comment>
<keyword evidence="5" id="KW-0472">Membrane</keyword>
<reference evidence="8 9" key="1">
    <citation type="submission" date="2022-10" db="EMBL/GenBank/DDBJ databases">
        <title>Janthinobacterium sp. hw3 Genome sequencing.</title>
        <authorList>
            <person name="Park S."/>
        </authorList>
    </citation>
    <scope>NUCLEOTIDE SEQUENCE [LARGE SCALE GENOMIC DNA]</scope>
    <source>
        <strain evidence="9">hw3</strain>
    </source>
</reference>
<keyword evidence="4" id="KW-1133">Transmembrane helix</keyword>
<dbReference type="Pfam" id="PF17200">
    <property type="entry name" value="sCache_2"/>
    <property type="match status" value="1"/>
</dbReference>
<sequence length="155" mass="16826">MKHIFVRLMTALFALSLGGAALAQQKGTADEAVAMVKKAGAYLKENGQDKTIAAINNPRGPFVKGDLYVFMLRTNGDGLALAHGQNAKIVGKNMLELRSADGVYFVKDFIKVANSAAGKGWVNYKWLNSVSNTIEEKSTYVERHGEVFLGVGIYK</sequence>
<dbReference type="Proteomes" id="UP001221208">
    <property type="component" value="Unassembled WGS sequence"/>
</dbReference>
<evidence type="ECO:0000256" key="3">
    <source>
        <dbReference type="ARBA" id="ARBA00022692"/>
    </source>
</evidence>
<evidence type="ECO:0000313" key="9">
    <source>
        <dbReference type="Proteomes" id="UP001221208"/>
    </source>
</evidence>
<evidence type="ECO:0000256" key="4">
    <source>
        <dbReference type="ARBA" id="ARBA00022989"/>
    </source>
</evidence>
<feature type="signal peptide" evidence="6">
    <location>
        <begin position="1"/>
        <end position="23"/>
    </location>
</feature>
<protein>
    <submittedName>
        <fullName evidence="8">Cache domain-containing protein</fullName>
    </submittedName>
</protein>
<evidence type="ECO:0000313" key="8">
    <source>
        <dbReference type="EMBL" id="MDC8760873.1"/>
    </source>
</evidence>
<evidence type="ECO:0000256" key="5">
    <source>
        <dbReference type="ARBA" id="ARBA00023136"/>
    </source>
</evidence>
<proteinExistence type="predicted"/>
<dbReference type="EMBL" id="JAQQXR010000021">
    <property type="protein sequence ID" value="MDC8760873.1"/>
    <property type="molecule type" value="Genomic_DNA"/>
</dbReference>
<keyword evidence="9" id="KW-1185">Reference proteome</keyword>
<dbReference type="InterPro" id="IPR033480">
    <property type="entry name" value="sCache_2"/>
</dbReference>
<keyword evidence="3" id="KW-0812">Transmembrane</keyword>